<protein>
    <submittedName>
        <fullName evidence="9">Drug/metabolite transporter (DMT)-like permease</fullName>
    </submittedName>
</protein>
<evidence type="ECO:0000313" key="9">
    <source>
        <dbReference type="EMBL" id="MBP1937197.1"/>
    </source>
</evidence>
<feature type="domain" description="EamA" evidence="8">
    <location>
        <begin position="151"/>
        <end position="286"/>
    </location>
</feature>
<evidence type="ECO:0000256" key="7">
    <source>
        <dbReference type="SAM" id="Phobius"/>
    </source>
</evidence>
<comment type="similarity">
    <text evidence="2">Belongs to the EamA transporter family.</text>
</comment>
<reference evidence="9 10" key="1">
    <citation type="submission" date="2021-03" db="EMBL/GenBank/DDBJ databases">
        <title>Genomic Encyclopedia of Type Strains, Phase IV (KMG-IV): sequencing the most valuable type-strain genomes for metagenomic binning, comparative biology and taxonomic classification.</title>
        <authorList>
            <person name="Goeker M."/>
        </authorList>
    </citation>
    <scope>NUCLEOTIDE SEQUENCE [LARGE SCALE GENOMIC DNA]</scope>
    <source>
        <strain evidence="9 10">DSM 23491</strain>
    </source>
</reference>
<feature type="transmembrane region" description="Helical" evidence="7">
    <location>
        <begin position="37"/>
        <end position="56"/>
    </location>
</feature>
<dbReference type="Pfam" id="PF00892">
    <property type="entry name" value="EamA"/>
    <property type="match status" value="2"/>
</dbReference>
<dbReference type="InterPro" id="IPR000620">
    <property type="entry name" value="EamA_dom"/>
</dbReference>
<feature type="transmembrane region" description="Helical" evidence="7">
    <location>
        <begin position="213"/>
        <end position="235"/>
    </location>
</feature>
<evidence type="ECO:0000256" key="6">
    <source>
        <dbReference type="ARBA" id="ARBA00023136"/>
    </source>
</evidence>
<evidence type="ECO:0000256" key="2">
    <source>
        <dbReference type="ARBA" id="ARBA00007362"/>
    </source>
</evidence>
<dbReference type="RefSeq" id="WP_209849157.1">
    <property type="nucleotide sequence ID" value="NZ_CBCRVE010000008.1"/>
</dbReference>
<feature type="transmembrane region" description="Helical" evidence="7">
    <location>
        <begin position="242"/>
        <end position="261"/>
    </location>
</feature>
<feature type="transmembrane region" description="Helical" evidence="7">
    <location>
        <begin position="91"/>
        <end position="116"/>
    </location>
</feature>
<dbReference type="Proteomes" id="UP001519273">
    <property type="component" value="Unassembled WGS sequence"/>
</dbReference>
<keyword evidence="5 7" id="KW-1133">Transmembrane helix</keyword>
<feature type="transmembrane region" description="Helical" evidence="7">
    <location>
        <begin position="68"/>
        <end position="85"/>
    </location>
</feature>
<dbReference type="InterPro" id="IPR037185">
    <property type="entry name" value="EmrE-like"/>
</dbReference>
<proteinExistence type="inferred from homology"/>
<comment type="subcellular location">
    <subcellularLocation>
        <location evidence="1">Cell membrane</location>
        <topology evidence="1">Multi-pass membrane protein</topology>
    </subcellularLocation>
</comment>
<feature type="transmembrane region" description="Helical" evidence="7">
    <location>
        <begin position="267"/>
        <end position="285"/>
    </location>
</feature>
<evidence type="ECO:0000256" key="1">
    <source>
        <dbReference type="ARBA" id="ARBA00004651"/>
    </source>
</evidence>
<organism evidence="9 10">
    <name type="scientific">Paenibacillus sediminis</name>
    <dbReference type="NCBI Taxonomy" id="664909"/>
    <lineage>
        <taxon>Bacteria</taxon>
        <taxon>Bacillati</taxon>
        <taxon>Bacillota</taxon>
        <taxon>Bacilli</taxon>
        <taxon>Bacillales</taxon>
        <taxon>Paenibacillaceae</taxon>
        <taxon>Paenibacillus</taxon>
    </lineage>
</organism>
<feature type="domain" description="EamA" evidence="8">
    <location>
        <begin position="12"/>
        <end position="140"/>
    </location>
</feature>
<evidence type="ECO:0000259" key="8">
    <source>
        <dbReference type="Pfam" id="PF00892"/>
    </source>
</evidence>
<keyword evidence="4 7" id="KW-0812">Transmembrane</keyword>
<dbReference type="PANTHER" id="PTHR32322">
    <property type="entry name" value="INNER MEMBRANE TRANSPORTER"/>
    <property type="match status" value="1"/>
</dbReference>
<gene>
    <name evidence="9" type="ORF">J2Z20_002090</name>
</gene>
<dbReference type="SUPFAM" id="SSF103481">
    <property type="entry name" value="Multidrug resistance efflux transporter EmrE"/>
    <property type="match status" value="2"/>
</dbReference>
<evidence type="ECO:0000256" key="3">
    <source>
        <dbReference type="ARBA" id="ARBA00022475"/>
    </source>
</evidence>
<dbReference type="PANTHER" id="PTHR32322:SF18">
    <property type="entry name" value="S-ADENOSYLMETHIONINE_S-ADENOSYLHOMOCYSTEINE TRANSPORTER"/>
    <property type="match status" value="1"/>
</dbReference>
<keyword evidence="10" id="KW-1185">Reference proteome</keyword>
<name>A0ABS4H4A4_9BACL</name>
<accession>A0ABS4H4A4</accession>
<evidence type="ECO:0000313" key="10">
    <source>
        <dbReference type="Proteomes" id="UP001519273"/>
    </source>
</evidence>
<keyword evidence="3" id="KW-1003">Cell membrane</keyword>
<feature type="transmembrane region" description="Helical" evidence="7">
    <location>
        <begin position="123"/>
        <end position="142"/>
    </location>
</feature>
<dbReference type="InterPro" id="IPR050638">
    <property type="entry name" value="AA-Vitamin_Transporters"/>
</dbReference>
<comment type="caution">
    <text evidence="9">The sequence shown here is derived from an EMBL/GenBank/DDBJ whole genome shotgun (WGS) entry which is preliminary data.</text>
</comment>
<evidence type="ECO:0000256" key="4">
    <source>
        <dbReference type="ARBA" id="ARBA00022692"/>
    </source>
</evidence>
<sequence length="304" mass="33096">MGERSSFKRVALISFLVLVWGVTWPIYKIALHYTPPILFAGMRTLIGGLLLVLLFIPRRSQIRWKQNWSKYFISSIFNVTVFYSVQTVGLIYLPSGLFSVIVYLQPVLVGILAWLWLGESMSLMKVMGLILGFLGVAAVSAGQFSGHVAVLGIVLALIAAASWAIGTVYVKKVSGQVDSLWLVAFQCVFGGIFLTGLGSGVEEWSQITWNMPYLFGLIFGIVLGISASWVVYFILVNAGDASVVASYTFLVPLIAVITGTLFLNEPFTPSLIAGLLLIGVSIYLVNRKPNAKIGQAGKPSYLES</sequence>
<dbReference type="EMBL" id="JAGGKP010000004">
    <property type="protein sequence ID" value="MBP1937197.1"/>
    <property type="molecule type" value="Genomic_DNA"/>
</dbReference>
<keyword evidence="6 7" id="KW-0472">Membrane</keyword>
<feature type="transmembrane region" description="Helical" evidence="7">
    <location>
        <begin position="180"/>
        <end position="201"/>
    </location>
</feature>
<feature type="transmembrane region" description="Helical" evidence="7">
    <location>
        <begin position="12"/>
        <end position="31"/>
    </location>
</feature>
<evidence type="ECO:0000256" key="5">
    <source>
        <dbReference type="ARBA" id="ARBA00022989"/>
    </source>
</evidence>
<feature type="transmembrane region" description="Helical" evidence="7">
    <location>
        <begin position="148"/>
        <end position="168"/>
    </location>
</feature>